<dbReference type="PANTHER" id="PTHR47628:SF1">
    <property type="entry name" value="ALIPHATIC AMIDASE EXPRESSION-REGULATING PROTEIN"/>
    <property type="match status" value="1"/>
</dbReference>
<reference evidence="3" key="1">
    <citation type="submission" date="2017-12" db="EMBL/GenBank/DDBJ databases">
        <title>Genomic analysis of Paracoccus sp. CBA4604.</title>
        <authorList>
            <person name="Roh S.W."/>
            <person name="Kim J.Y."/>
            <person name="Kim J.S."/>
        </authorList>
    </citation>
    <scope>NUCLEOTIDE SEQUENCE [LARGE SCALE GENOMIC DNA]</scope>
    <source>
        <strain evidence="3">CBA4604</strain>
    </source>
</reference>
<proteinExistence type="predicted"/>
<dbReference type="InterPro" id="IPR000709">
    <property type="entry name" value="Leu_Ile_Val-bd"/>
</dbReference>
<dbReference type="OrthoDB" id="9802022at2"/>
<dbReference type="KEGG" id="paru:CYR75_13365"/>
<dbReference type="AlphaFoldDB" id="A0A2K9MHN5"/>
<evidence type="ECO:0008006" key="4">
    <source>
        <dbReference type="Google" id="ProtNLM"/>
    </source>
</evidence>
<organism evidence="2 3">
    <name type="scientific">Paracoccus jeotgali</name>
    <dbReference type="NCBI Taxonomy" id="2065379"/>
    <lineage>
        <taxon>Bacteria</taxon>
        <taxon>Pseudomonadati</taxon>
        <taxon>Pseudomonadota</taxon>
        <taxon>Alphaproteobacteria</taxon>
        <taxon>Rhodobacterales</taxon>
        <taxon>Paracoccaceae</taxon>
        <taxon>Paracoccus</taxon>
    </lineage>
</organism>
<feature type="region of interest" description="Disordered" evidence="1">
    <location>
        <begin position="347"/>
        <end position="368"/>
    </location>
</feature>
<gene>
    <name evidence="2" type="ORF">CYR75_13365</name>
</gene>
<dbReference type="Pfam" id="PF13433">
    <property type="entry name" value="Peripla_BP_5"/>
    <property type="match status" value="1"/>
</dbReference>
<dbReference type="InterPro" id="IPR028082">
    <property type="entry name" value="Peripla_BP_I"/>
</dbReference>
<protein>
    <recommendedName>
        <fullName evidence="4">Amidase</fullName>
    </recommendedName>
</protein>
<evidence type="ECO:0000313" key="2">
    <source>
        <dbReference type="EMBL" id="AUM75148.1"/>
    </source>
</evidence>
<dbReference type="EMBL" id="CP025583">
    <property type="protein sequence ID" value="AUM75148.1"/>
    <property type="molecule type" value="Genomic_DNA"/>
</dbReference>
<keyword evidence="3" id="KW-1185">Reference proteome</keyword>
<dbReference type="RefSeq" id="WP_101500493.1">
    <property type="nucleotide sequence ID" value="NZ_CP025583.1"/>
</dbReference>
<evidence type="ECO:0000313" key="3">
    <source>
        <dbReference type="Proteomes" id="UP000234882"/>
    </source>
</evidence>
<dbReference type="Proteomes" id="UP000234882">
    <property type="component" value="Chromosome"/>
</dbReference>
<dbReference type="SUPFAM" id="SSF53822">
    <property type="entry name" value="Periplasmic binding protein-like I"/>
    <property type="match status" value="1"/>
</dbReference>
<dbReference type="PANTHER" id="PTHR47628">
    <property type="match status" value="1"/>
</dbReference>
<evidence type="ECO:0000256" key="1">
    <source>
        <dbReference type="SAM" id="MobiDB-lite"/>
    </source>
</evidence>
<sequence length="368" mass="39901">MHKVDIGLVFSTTGPYGALGRNALAGAQLAIRELAADDAVRIDAHHVDPQGRPELYRSMTAELLAERGIRHLVGGITSWSRKDMIPVLERYGALLWYPCPYEGFEANDHVVYLGGCPNQHLLPLLDRMIAAGHRRAFLIGSDYVWGWETLRIARERLSAAGVEIMGEQHILLGDRDCAEAVTRIAETGCDLVVNSLIGPSNHAFVRAMARLTPRPQLVSANQTEADLDEMGASADGMLSIAPWFDAGSGEGLRGAEAGGARASCFFATSYVAIHLLAQAIRSAGDDHPIRVFDAIKDRRLDTVLGPLRIDPGNRHTELTPRIAVAQGGRFDVVETFAAPVPPDPYLIQTGQARTPLAPADRPSLRLVE</sequence>
<dbReference type="PRINTS" id="PR00337">
    <property type="entry name" value="LEUILEVALBP"/>
</dbReference>
<dbReference type="GO" id="GO:0006865">
    <property type="term" value="P:amino acid transport"/>
    <property type="evidence" value="ECO:0007669"/>
    <property type="project" value="InterPro"/>
</dbReference>
<dbReference type="Gene3D" id="3.40.50.2300">
    <property type="match status" value="2"/>
</dbReference>
<name>A0A2K9MHN5_9RHOB</name>
<accession>A0A2K9MHN5</accession>